<dbReference type="AlphaFoldDB" id="A0A0W8BXF8"/>
<gene>
    <name evidence="1" type="ORF">AM587_10000151</name>
</gene>
<sequence>MQKKRLSDIRYLMSSVEAEARRIGCGNVLCVRLNGMSVIDIGSNAVAT</sequence>
<dbReference type="Proteomes" id="UP000052943">
    <property type="component" value="Unassembled WGS sequence"/>
</dbReference>
<dbReference type="EMBL" id="LNFO01005797">
    <property type="protein sequence ID" value="KUF76469.1"/>
    <property type="molecule type" value="Genomic_DNA"/>
</dbReference>
<evidence type="ECO:0000313" key="2">
    <source>
        <dbReference type="Proteomes" id="UP000052943"/>
    </source>
</evidence>
<name>A0A0W8BXF8_PHYNI</name>
<reference evidence="1 2" key="1">
    <citation type="submission" date="2015-11" db="EMBL/GenBank/DDBJ databases">
        <title>Genomes and virulence difference between two physiological races of Phytophthora nicotianae.</title>
        <authorList>
            <person name="Liu H."/>
            <person name="Ma X."/>
            <person name="Yu H."/>
            <person name="Fang D."/>
            <person name="Li Y."/>
            <person name="Wang X."/>
            <person name="Wang W."/>
            <person name="Dong Y."/>
            <person name="Xiao B."/>
        </authorList>
    </citation>
    <scope>NUCLEOTIDE SEQUENCE [LARGE SCALE GENOMIC DNA]</scope>
    <source>
        <strain evidence="2">race 0</strain>
    </source>
</reference>
<organism evidence="1 2">
    <name type="scientific">Phytophthora nicotianae</name>
    <name type="common">Potato buckeye rot agent</name>
    <name type="synonym">Phytophthora parasitica</name>
    <dbReference type="NCBI Taxonomy" id="4792"/>
    <lineage>
        <taxon>Eukaryota</taxon>
        <taxon>Sar</taxon>
        <taxon>Stramenopiles</taxon>
        <taxon>Oomycota</taxon>
        <taxon>Peronosporomycetes</taxon>
        <taxon>Peronosporales</taxon>
        <taxon>Peronosporaceae</taxon>
        <taxon>Phytophthora</taxon>
    </lineage>
</organism>
<protein>
    <submittedName>
        <fullName evidence="1">Uncharacterized protein</fullName>
    </submittedName>
</protein>
<accession>A0A0W8BXF8</accession>
<proteinExistence type="predicted"/>
<evidence type="ECO:0000313" key="1">
    <source>
        <dbReference type="EMBL" id="KUF76469.1"/>
    </source>
</evidence>
<comment type="caution">
    <text evidence="1">The sequence shown here is derived from an EMBL/GenBank/DDBJ whole genome shotgun (WGS) entry which is preliminary data.</text>
</comment>